<evidence type="ECO:0000256" key="5">
    <source>
        <dbReference type="RuleBase" id="RU003719"/>
    </source>
</evidence>
<dbReference type="GO" id="GO:0008652">
    <property type="term" value="P:amino acid biosynthetic process"/>
    <property type="evidence" value="ECO:0007669"/>
    <property type="project" value="UniProtKB-KW"/>
</dbReference>
<dbReference type="eggNOG" id="COG0111">
    <property type="taxonomic scope" value="Bacteria"/>
</dbReference>
<dbReference type="EMBL" id="FPBV01000003">
    <property type="protein sequence ID" value="SFU54710.1"/>
    <property type="molecule type" value="Genomic_DNA"/>
</dbReference>
<name>A0A1I7H210_9BACL</name>
<keyword evidence="2" id="KW-0028">Amino-acid biosynthesis</keyword>
<organism evidence="7 8">
    <name type="scientific">Alicyclobacillus macrosporangiidus</name>
    <dbReference type="NCBI Taxonomy" id="392015"/>
    <lineage>
        <taxon>Bacteria</taxon>
        <taxon>Bacillati</taxon>
        <taxon>Bacillota</taxon>
        <taxon>Bacilli</taxon>
        <taxon>Bacillales</taxon>
        <taxon>Alicyclobacillaceae</taxon>
        <taxon>Alicyclobacillus</taxon>
    </lineage>
</organism>
<sequence>MKVICIGDAMIPGADFTKAAEALGPAERVTADWETDWPRLQHRRLVVEQQGPGVEPVPEAFRAHPDAEMVLGLFCPFSAEGMDALPNLRLIGVARAGTENVDLAAATARDIVVLNVLGRNAEAVSDFAVGLMLAEARNIGRAHAAIKSGQWRKQFPNSAFVPELRGKTVGIVGFGHIGRLVAKKLSGFGVNLLVFDPWVNPADVEALGARPVDKATLFSEADFITLHARLTPESRHLVGREEIARMKPTAILVNTARSGLVDTDALVEALQEGRIAGAALDVFDVEPIPEGHPLLALDNVTLTSHIAGTTREALTRSPELLVNEVVNLLEGRKAAVKNPEVLERPKVQAWLREAAAALGRGARDGQ</sequence>
<dbReference type="AlphaFoldDB" id="A0A1I7H210"/>
<dbReference type="CDD" id="cd12171">
    <property type="entry name" value="2-Hacid_dh_10"/>
    <property type="match status" value="1"/>
</dbReference>
<evidence type="ECO:0000259" key="6">
    <source>
        <dbReference type="PROSITE" id="PS50006"/>
    </source>
</evidence>
<dbReference type="Gene3D" id="3.40.50.720">
    <property type="entry name" value="NAD(P)-binding Rossmann-like Domain"/>
    <property type="match status" value="2"/>
</dbReference>
<dbReference type="PROSITE" id="PS00065">
    <property type="entry name" value="D_2_HYDROXYACID_DH_1"/>
    <property type="match status" value="1"/>
</dbReference>
<keyword evidence="4" id="KW-0520">NAD</keyword>
<dbReference type="RefSeq" id="WP_074950072.1">
    <property type="nucleotide sequence ID" value="NZ_FPBV01000003.1"/>
</dbReference>
<dbReference type="InterPro" id="IPR036291">
    <property type="entry name" value="NAD(P)-bd_dom_sf"/>
</dbReference>
<dbReference type="PANTHER" id="PTHR42789:SF1">
    <property type="entry name" value="D-ISOMER SPECIFIC 2-HYDROXYACID DEHYDROGENASE FAMILY PROTEIN (AFU_ORTHOLOGUE AFUA_6G10090)"/>
    <property type="match status" value="1"/>
</dbReference>
<evidence type="ECO:0000313" key="8">
    <source>
        <dbReference type="Proteomes" id="UP000183508"/>
    </source>
</evidence>
<gene>
    <name evidence="7" type="ORF">SAMN05421543_103188</name>
</gene>
<dbReference type="SUPFAM" id="SSF52283">
    <property type="entry name" value="Formate/glycerate dehydrogenase catalytic domain-like"/>
    <property type="match status" value="1"/>
</dbReference>
<feature type="domain" description="FHA" evidence="6">
    <location>
        <begin position="115"/>
        <end position="146"/>
    </location>
</feature>
<comment type="similarity">
    <text evidence="1 5">Belongs to the D-isomer specific 2-hydroxyacid dehydrogenase family.</text>
</comment>
<dbReference type="GO" id="GO:0051287">
    <property type="term" value="F:NAD binding"/>
    <property type="evidence" value="ECO:0007669"/>
    <property type="project" value="InterPro"/>
</dbReference>
<evidence type="ECO:0000256" key="2">
    <source>
        <dbReference type="ARBA" id="ARBA00022605"/>
    </source>
</evidence>
<reference evidence="8" key="1">
    <citation type="submission" date="2016-10" db="EMBL/GenBank/DDBJ databases">
        <authorList>
            <person name="Varghese N."/>
        </authorList>
    </citation>
    <scope>NUCLEOTIDE SEQUENCE [LARGE SCALE GENOMIC DNA]</scope>
    <source>
        <strain evidence="8">DSM 17980</strain>
    </source>
</reference>
<dbReference type="Pfam" id="PF02826">
    <property type="entry name" value="2-Hacid_dh_C"/>
    <property type="match status" value="1"/>
</dbReference>
<dbReference type="InterPro" id="IPR000253">
    <property type="entry name" value="FHA_dom"/>
</dbReference>
<evidence type="ECO:0000256" key="1">
    <source>
        <dbReference type="ARBA" id="ARBA00005854"/>
    </source>
</evidence>
<dbReference type="InterPro" id="IPR050857">
    <property type="entry name" value="D-2-hydroxyacid_DH"/>
</dbReference>
<dbReference type="OrthoDB" id="9805416at2"/>
<proteinExistence type="inferred from homology"/>
<dbReference type="GO" id="GO:0016616">
    <property type="term" value="F:oxidoreductase activity, acting on the CH-OH group of donors, NAD or NADP as acceptor"/>
    <property type="evidence" value="ECO:0007669"/>
    <property type="project" value="InterPro"/>
</dbReference>
<keyword evidence="8" id="KW-1185">Reference proteome</keyword>
<dbReference type="SUPFAM" id="SSF51735">
    <property type="entry name" value="NAD(P)-binding Rossmann-fold domains"/>
    <property type="match status" value="1"/>
</dbReference>
<dbReference type="FunFam" id="3.40.50.720:FF:000203">
    <property type="entry name" value="D-3-phosphoglycerate dehydrogenase (SerA)"/>
    <property type="match status" value="1"/>
</dbReference>
<evidence type="ECO:0000313" key="7">
    <source>
        <dbReference type="EMBL" id="SFU54710.1"/>
    </source>
</evidence>
<dbReference type="Pfam" id="PF00389">
    <property type="entry name" value="2-Hacid_dh"/>
    <property type="match status" value="1"/>
</dbReference>
<accession>A0A1I7H210</accession>
<dbReference type="InterPro" id="IPR006140">
    <property type="entry name" value="D-isomer_DH_NAD-bd"/>
</dbReference>
<dbReference type="Proteomes" id="UP000183508">
    <property type="component" value="Unassembled WGS sequence"/>
</dbReference>
<dbReference type="PROSITE" id="PS50006">
    <property type="entry name" value="FHA_DOMAIN"/>
    <property type="match status" value="1"/>
</dbReference>
<dbReference type="InterPro" id="IPR006139">
    <property type="entry name" value="D-isomer_2_OHA_DH_cat_dom"/>
</dbReference>
<evidence type="ECO:0000256" key="3">
    <source>
        <dbReference type="ARBA" id="ARBA00023002"/>
    </source>
</evidence>
<evidence type="ECO:0000256" key="4">
    <source>
        <dbReference type="ARBA" id="ARBA00023027"/>
    </source>
</evidence>
<dbReference type="PANTHER" id="PTHR42789">
    <property type="entry name" value="D-ISOMER SPECIFIC 2-HYDROXYACID DEHYDROGENASE FAMILY PROTEIN (AFU_ORTHOLOGUE AFUA_6G10090)"/>
    <property type="match status" value="1"/>
</dbReference>
<keyword evidence="3 5" id="KW-0560">Oxidoreductase</keyword>
<dbReference type="InterPro" id="IPR029752">
    <property type="entry name" value="D-isomer_DH_CS1"/>
</dbReference>
<protein>
    <submittedName>
        <fullName evidence="7">D-3-phosphoglycerate dehydrogenase</fullName>
    </submittedName>
</protein>
<dbReference type="STRING" id="392015.SAMN05421543_103188"/>